<reference evidence="1 2" key="1">
    <citation type="submission" date="2024-09" db="EMBL/GenBank/DDBJ databases">
        <authorList>
            <person name="Sun Q."/>
            <person name="Mori K."/>
        </authorList>
    </citation>
    <scope>NUCLEOTIDE SEQUENCE [LARGE SCALE GENOMIC DNA]</scope>
    <source>
        <strain evidence="1 2">JCM 13852</strain>
    </source>
</reference>
<dbReference type="EMBL" id="JBHMBK010000001">
    <property type="protein sequence ID" value="MFB9682783.1"/>
    <property type="molecule type" value="Genomic_DNA"/>
</dbReference>
<evidence type="ECO:0000313" key="2">
    <source>
        <dbReference type="Proteomes" id="UP001589535"/>
    </source>
</evidence>
<evidence type="ECO:0000313" key="1">
    <source>
        <dbReference type="EMBL" id="MFB9682783.1"/>
    </source>
</evidence>
<dbReference type="RefSeq" id="WP_378188776.1">
    <property type="nucleotide sequence ID" value="NZ_JBHMBK010000001.1"/>
</dbReference>
<name>A0ABV5TUI1_9PSEU</name>
<protein>
    <submittedName>
        <fullName evidence="1">Uncharacterized protein</fullName>
    </submittedName>
</protein>
<proteinExistence type="predicted"/>
<organism evidence="1 2">
    <name type="scientific">Amycolatopsis plumensis</name>
    <dbReference type="NCBI Taxonomy" id="236508"/>
    <lineage>
        <taxon>Bacteria</taxon>
        <taxon>Bacillati</taxon>
        <taxon>Actinomycetota</taxon>
        <taxon>Actinomycetes</taxon>
        <taxon>Pseudonocardiales</taxon>
        <taxon>Pseudonocardiaceae</taxon>
        <taxon>Amycolatopsis</taxon>
    </lineage>
</organism>
<dbReference type="Proteomes" id="UP001589535">
    <property type="component" value="Unassembled WGS sequence"/>
</dbReference>
<sequence>MIDDFTGYFEMESDVTISGELIGRVTYSTEWTITGNNFRSKPVAFNATFDTQDVVLEGLLFDSCGGQEGSSIDSTHGIYTVGSLPANTPAFWDPNGYNSYWQGGACKSQANQFSFVIPEYPDTTVWLIERSPAAYSPDPATDPLYRFRTALPADLPSTPLRGD</sequence>
<keyword evidence="2" id="KW-1185">Reference proteome</keyword>
<gene>
    <name evidence="1" type="ORF">ACFFTO_01205</name>
</gene>
<accession>A0ABV5TUI1</accession>
<comment type="caution">
    <text evidence="1">The sequence shown here is derived from an EMBL/GenBank/DDBJ whole genome shotgun (WGS) entry which is preliminary data.</text>
</comment>